<dbReference type="InterPro" id="IPR000477">
    <property type="entry name" value="RT_dom"/>
</dbReference>
<comment type="caution">
    <text evidence="2">The sequence shown here is derived from an EMBL/GenBank/DDBJ whole genome shotgun (WGS) entry which is preliminary data.</text>
</comment>
<dbReference type="EMBL" id="CAVLGL010000096">
    <property type="protein sequence ID" value="CAK1598017.1"/>
    <property type="molecule type" value="Genomic_DNA"/>
</dbReference>
<organism evidence="2 3">
    <name type="scientific">Parnassius mnemosyne</name>
    <name type="common">clouded apollo</name>
    <dbReference type="NCBI Taxonomy" id="213953"/>
    <lineage>
        <taxon>Eukaryota</taxon>
        <taxon>Metazoa</taxon>
        <taxon>Ecdysozoa</taxon>
        <taxon>Arthropoda</taxon>
        <taxon>Hexapoda</taxon>
        <taxon>Insecta</taxon>
        <taxon>Pterygota</taxon>
        <taxon>Neoptera</taxon>
        <taxon>Endopterygota</taxon>
        <taxon>Lepidoptera</taxon>
        <taxon>Glossata</taxon>
        <taxon>Ditrysia</taxon>
        <taxon>Papilionoidea</taxon>
        <taxon>Papilionidae</taxon>
        <taxon>Parnassiinae</taxon>
        <taxon>Parnassini</taxon>
        <taxon>Parnassius</taxon>
        <taxon>Driopa</taxon>
    </lineage>
</organism>
<feature type="domain" description="Reverse transcriptase" evidence="1">
    <location>
        <begin position="101"/>
        <end position="353"/>
    </location>
</feature>
<dbReference type="AlphaFoldDB" id="A0AAV1LV38"/>
<sequence length="399" mass="44892">MSLQNETAVNGQQISDLFAKYFHSTFSSPYGNFHAGHMTIKELNIPNSVSLNTICINKTKINKLLKSLDLNKSGGPDLIPPIFIVNCCKELSEPLFILFKRSIAEGVVPKIWKQAYITPVHKKGNTTKIENYRPISKLCLFAKVFEKVVYQQVYNSISPILSDAQHGFLIKRSTVTNLILTNNYISKGMDIGLQVDCVYTDYSKCFDRIDHQILLKKLAMSGIHGDLLRWFSSYIENRSQAVVLNGFMSTWLPVPSGVPQGSLLGPLLFIIFVNDIEKCFLYSKVLSYADDMKILKFISSTDDTMLLQSDLERFETYCNINKLDLNVSKCFFVSFTRKSDTINGGYHLKGTSLARVYEACDLGIIQGSKLIYDKHISSIITRALKPWDLSSAVIVPSTA</sequence>
<dbReference type="Pfam" id="PF00078">
    <property type="entry name" value="RVT_1"/>
    <property type="match status" value="1"/>
</dbReference>
<evidence type="ECO:0000313" key="2">
    <source>
        <dbReference type="EMBL" id="CAK1598017.1"/>
    </source>
</evidence>
<evidence type="ECO:0000259" key="1">
    <source>
        <dbReference type="PROSITE" id="PS50878"/>
    </source>
</evidence>
<gene>
    <name evidence="2" type="ORF">PARMNEM_LOCUS17082</name>
</gene>
<protein>
    <recommendedName>
        <fullName evidence="1">Reverse transcriptase domain-containing protein</fullName>
    </recommendedName>
</protein>
<dbReference type="InterPro" id="IPR043502">
    <property type="entry name" value="DNA/RNA_pol_sf"/>
</dbReference>
<dbReference type="GO" id="GO:0071897">
    <property type="term" value="P:DNA biosynthetic process"/>
    <property type="evidence" value="ECO:0007669"/>
    <property type="project" value="UniProtKB-ARBA"/>
</dbReference>
<dbReference type="PANTHER" id="PTHR33332">
    <property type="entry name" value="REVERSE TRANSCRIPTASE DOMAIN-CONTAINING PROTEIN"/>
    <property type="match status" value="1"/>
</dbReference>
<name>A0AAV1LV38_9NEOP</name>
<dbReference type="CDD" id="cd01650">
    <property type="entry name" value="RT_nLTR_like"/>
    <property type="match status" value="1"/>
</dbReference>
<dbReference type="Proteomes" id="UP001314205">
    <property type="component" value="Unassembled WGS sequence"/>
</dbReference>
<reference evidence="2 3" key="1">
    <citation type="submission" date="2023-11" db="EMBL/GenBank/DDBJ databases">
        <authorList>
            <person name="Hedman E."/>
            <person name="Englund M."/>
            <person name="Stromberg M."/>
            <person name="Nyberg Akerstrom W."/>
            <person name="Nylinder S."/>
            <person name="Jareborg N."/>
            <person name="Kallberg Y."/>
            <person name="Kronander E."/>
        </authorList>
    </citation>
    <scope>NUCLEOTIDE SEQUENCE [LARGE SCALE GENOMIC DNA]</scope>
</reference>
<keyword evidence="3" id="KW-1185">Reference proteome</keyword>
<evidence type="ECO:0000313" key="3">
    <source>
        <dbReference type="Proteomes" id="UP001314205"/>
    </source>
</evidence>
<proteinExistence type="predicted"/>
<dbReference type="SUPFAM" id="SSF56672">
    <property type="entry name" value="DNA/RNA polymerases"/>
    <property type="match status" value="1"/>
</dbReference>
<accession>A0AAV1LV38</accession>
<dbReference type="PROSITE" id="PS50878">
    <property type="entry name" value="RT_POL"/>
    <property type="match status" value="1"/>
</dbReference>